<keyword evidence="1" id="KW-1133">Transmembrane helix</keyword>
<gene>
    <name evidence="2" type="ORF">H8R27_15170</name>
</gene>
<dbReference type="EMBL" id="JACRUN010000016">
    <property type="protein sequence ID" value="MBC5836230.1"/>
    <property type="molecule type" value="Genomic_DNA"/>
</dbReference>
<keyword evidence="1" id="KW-0812">Transmembrane</keyword>
<keyword evidence="1" id="KW-0472">Membrane</keyword>
<sequence>MKKEQVLDTIQKGKEIIPIKIISEPKFDWEPYVLLIATLSLIAAVIIPFAQKWYEEYRTKRSFQFYFKKQLGIILNLITSEKIEYISPGIKDNPEKVFLSPSEFSKKLEVDFKNNKEAVQPKTIFILLMNLQKMMHYSYQLRYALSKIEFDKLTDKTLEHGKELSNKELQKAYGIILIYESFISISTFHDRFGDMKSIQREIRDKIWIGLKLEKDFLQKQSVLNDDLQLINNHENSIFEITEMIRIVETKTKEYFEYEKNQKKRNKGYS</sequence>
<organism evidence="2 3">
    <name type="scientific">Flavobacterium bernardetii</name>
    <dbReference type="NCBI Taxonomy" id="2813823"/>
    <lineage>
        <taxon>Bacteria</taxon>
        <taxon>Pseudomonadati</taxon>
        <taxon>Bacteroidota</taxon>
        <taxon>Flavobacteriia</taxon>
        <taxon>Flavobacteriales</taxon>
        <taxon>Flavobacteriaceae</taxon>
        <taxon>Flavobacterium</taxon>
    </lineage>
</organism>
<dbReference type="Proteomes" id="UP000605990">
    <property type="component" value="Unassembled WGS sequence"/>
</dbReference>
<feature type="transmembrane region" description="Helical" evidence="1">
    <location>
        <begin position="32"/>
        <end position="50"/>
    </location>
</feature>
<protein>
    <recommendedName>
        <fullName evidence="4">DUF4129 domain-containing protein</fullName>
    </recommendedName>
</protein>
<dbReference type="RefSeq" id="WP_166131748.1">
    <property type="nucleotide sequence ID" value="NZ_JAANOQ010000015.1"/>
</dbReference>
<accession>A0ABR7J2B7</accession>
<evidence type="ECO:0000256" key="1">
    <source>
        <dbReference type="SAM" id="Phobius"/>
    </source>
</evidence>
<evidence type="ECO:0000313" key="3">
    <source>
        <dbReference type="Proteomes" id="UP000605990"/>
    </source>
</evidence>
<keyword evidence="3" id="KW-1185">Reference proteome</keyword>
<evidence type="ECO:0008006" key="4">
    <source>
        <dbReference type="Google" id="ProtNLM"/>
    </source>
</evidence>
<name>A0ABR7J2B7_9FLAO</name>
<evidence type="ECO:0000313" key="2">
    <source>
        <dbReference type="EMBL" id="MBC5836230.1"/>
    </source>
</evidence>
<comment type="caution">
    <text evidence="2">The sequence shown here is derived from an EMBL/GenBank/DDBJ whole genome shotgun (WGS) entry which is preliminary data.</text>
</comment>
<proteinExistence type="predicted"/>
<reference evidence="2 3" key="1">
    <citation type="submission" date="2020-08" db="EMBL/GenBank/DDBJ databases">
        <title>Description of novel Flavobacterium F-408 isolate.</title>
        <authorList>
            <person name="Saticioglu I.B."/>
            <person name="Duman M."/>
            <person name="Altun S."/>
        </authorList>
    </citation>
    <scope>NUCLEOTIDE SEQUENCE [LARGE SCALE GENOMIC DNA]</scope>
    <source>
        <strain evidence="2 3">F-408</strain>
    </source>
</reference>